<keyword evidence="3" id="KW-1185">Reference proteome</keyword>
<name>A0A5N8VJC8_9ACTN</name>
<dbReference type="Proteomes" id="UP000325849">
    <property type="component" value="Unassembled WGS sequence"/>
</dbReference>
<reference evidence="2 3" key="1">
    <citation type="submission" date="2019-07" db="EMBL/GenBank/DDBJ databases">
        <title>New species of Amycolatopsis and Streptomyces.</title>
        <authorList>
            <person name="Duangmal K."/>
            <person name="Teo W.F.A."/>
            <person name="Lipun K."/>
        </authorList>
    </citation>
    <scope>NUCLEOTIDE SEQUENCE [LARGE SCALE GENOMIC DNA]</scope>
    <source>
        <strain evidence="2 3">NBRC 109810</strain>
    </source>
</reference>
<evidence type="ECO:0000313" key="2">
    <source>
        <dbReference type="EMBL" id="MPY35320.1"/>
    </source>
</evidence>
<feature type="region of interest" description="Disordered" evidence="1">
    <location>
        <begin position="1"/>
        <end position="20"/>
    </location>
</feature>
<dbReference type="EMBL" id="VJZD01000153">
    <property type="protein sequence ID" value="MPY35320.1"/>
    <property type="molecule type" value="Genomic_DNA"/>
</dbReference>
<sequence>MSRPRRQTTKGRLQAEVAAEKELDEREEQLARQLAQVRAELVLERMSEQPLTDACVRAPFRWLQRATARALVDGGSRGGPLRRRVTSASPEGSRSPARAASGAVKGSGHVVVHGG</sequence>
<dbReference type="AlphaFoldDB" id="A0A5N8VJC8"/>
<organism evidence="2 3">
    <name type="scientific">Streptomyces adustus</name>
    <dbReference type="NCBI Taxonomy" id="1609272"/>
    <lineage>
        <taxon>Bacteria</taxon>
        <taxon>Bacillati</taxon>
        <taxon>Actinomycetota</taxon>
        <taxon>Actinomycetes</taxon>
        <taxon>Kitasatosporales</taxon>
        <taxon>Streptomycetaceae</taxon>
        <taxon>Streptomyces</taxon>
    </lineage>
</organism>
<proteinExistence type="predicted"/>
<feature type="compositionally biased region" description="Low complexity" evidence="1">
    <location>
        <begin position="87"/>
        <end position="115"/>
    </location>
</feature>
<comment type="caution">
    <text evidence="2">The sequence shown here is derived from an EMBL/GenBank/DDBJ whole genome shotgun (WGS) entry which is preliminary data.</text>
</comment>
<feature type="region of interest" description="Disordered" evidence="1">
    <location>
        <begin position="72"/>
        <end position="115"/>
    </location>
</feature>
<accession>A0A5N8VJC8</accession>
<evidence type="ECO:0000313" key="3">
    <source>
        <dbReference type="Proteomes" id="UP000325849"/>
    </source>
</evidence>
<gene>
    <name evidence="2" type="ORF">FNH09_30010</name>
</gene>
<evidence type="ECO:0000256" key="1">
    <source>
        <dbReference type="SAM" id="MobiDB-lite"/>
    </source>
</evidence>
<protein>
    <submittedName>
        <fullName evidence="2">Uncharacterized protein</fullName>
    </submittedName>
</protein>